<dbReference type="GO" id="GO:0030313">
    <property type="term" value="C:cell envelope"/>
    <property type="evidence" value="ECO:0007669"/>
    <property type="project" value="UniProtKB-SubCell"/>
</dbReference>
<keyword evidence="8" id="KW-1185">Reference proteome</keyword>
<organism evidence="7 8">
    <name type="scientific">Fundicoccus ignavus</name>
    <dbReference type="NCBI Taxonomy" id="2664442"/>
    <lineage>
        <taxon>Bacteria</taxon>
        <taxon>Bacillati</taxon>
        <taxon>Bacillota</taxon>
        <taxon>Bacilli</taxon>
        <taxon>Lactobacillales</taxon>
        <taxon>Aerococcaceae</taxon>
        <taxon>Fundicoccus</taxon>
    </lineage>
</organism>
<evidence type="ECO:0000256" key="1">
    <source>
        <dbReference type="ARBA" id="ARBA00004196"/>
    </source>
</evidence>
<dbReference type="EMBL" id="WJQS01000004">
    <property type="protein sequence ID" value="MRI85434.1"/>
    <property type="molecule type" value="Genomic_DNA"/>
</dbReference>
<comment type="subcellular location">
    <subcellularLocation>
        <location evidence="1">Cell envelope</location>
    </subcellularLocation>
</comment>
<accession>A0A6I2GFG8</accession>
<gene>
    <name evidence="7" type="ORF">GIY09_06030</name>
</gene>
<name>A0A6I2GFG8_9LACT</name>
<reference evidence="7 8" key="1">
    <citation type="submission" date="2019-11" db="EMBL/GenBank/DDBJ databases">
        <title>Characterisation of Fundicoccus ignavus gen. nov. sp. nov., a novel genus of the family Aerococcaceae isolated from bulk tank milk.</title>
        <authorList>
            <person name="Siebert A."/>
            <person name="Huptas C."/>
            <person name="Wenning M."/>
            <person name="Scherer S."/>
            <person name="Doll E.V."/>
        </authorList>
    </citation>
    <scope>NUCLEOTIDE SEQUENCE [LARGE SCALE GENOMIC DNA]</scope>
    <source>
        <strain evidence="7 8">WS4759</strain>
    </source>
</reference>
<dbReference type="InterPro" id="IPR018313">
    <property type="entry name" value="SBP_3_CS"/>
</dbReference>
<evidence type="ECO:0000313" key="7">
    <source>
        <dbReference type="EMBL" id="MRI85434.1"/>
    </source>
</evidence>
<protein>
    <submittedName>
        <fullName evidence="7">Transporter substrate-binding domain-containing protein</fullName>
    </submittedName>
</protein>
<evidence type="ECO:0000256" key="3">
    <source>
        <dbReference type="ARBA" id="ARBA00022729"/>
    </source>
</evidence>
<evidence type="ECO:0000256" key="5">
    <source>
        <dbReference type="SAM" id="MobiDB-lite"/>
    </source>
</evidence>
<feature type="domain" description="Solute-binding protein family 3/N-terminal" evidence="6">
    <location>
        <begin position="46"/>
        <end position="274"/>
    </location>
</feature>
<evidence type="ECO:0000256" key="2">
    <source>
        <dbReference type="ARBA" id="ARBA00010333"/>
    </source>
</evidence>
<dbReference type="AlphaFoldDB" id="A0A6I2GFG8"/>
<proteinExistence type="inferred from homology"/>
<dbReference type="PANTHER" id="PTHR35936">
    <property type="entry name" value="MEMBRANE-BOUND LYTIC MUREIN TRANSGLYCOSYLASE F"/>
    <property type="match status" value="1"/>
</dbReference>
<feature type="region of interest" description="Disordered" evidence="5">
    <location>
        <begin position="273"/>
        <end position="299"/>
    </location>
</feature>
<dbReference type="InterPro" id="IPR001638">
    <property type="entry name" value="Solute-binding_3/MltF_N"/>
</dbReference>
<keyword evidence="3" id="KW-0732">Signal</keyword>
<dbReference type="PROSITE" id="PS01039">
    <property type="entry name" value="SBP_BACTERIAL_3"/>
    <property type="match status" value="1"/>
</dbReference>
<evidence type="ECO:0000256" key="4">
    <source>
        <dbReference type="RuleBase" id="RU003744"/>
    </source>
</evidence>
<evidence type="ECO:0000313" key="8">
    <source>
        <dbReference type="Proteomes" id="UP000430975"/>
    </source>
</evidence>
<dbReference type="Pfam" id="PF00497">
    <property type="entry name" value="SBP_bac_3"/>
    <property type="match status" value="1"/>
</dbReference>
<dbReference type="Proteomes" id="UP000430975">
    <property type="component" value="Unassembled WGS sequence"/>
</dbReference>
<sequence>MYEKERGNNMKKMMTKLAVIFALILMVVPMNLASAKTLEQIKEEGKLVVGTSADYPPFEWVILDENGDSKIVGIDVDIAQLIADEIGVELVMEDMPFDSLIPSVISGRIDMTIAGMTYTEERAKQIDFSEQYHQSVSNFVVLAGEEGKYTKVEDFDGLKIGVQKGTVQEQMVTENLPNAEVVSMQKTGLLIEALKTNKVDAIFIDDIVTIEFVAVNEGQIAVVADVVFENPEQGKAVALAKDNKELLELVNKVVLEAVESGKITEFIEANVSLQASSNEESDEEGLDEETAEESDEDSE</sequence>
<comment type="caution">
    <text evidence="7">The sequence shown here is derived from an EMBL/GenBank/DDBJ whole genome shotgun (WGS) entry which is preliminary data.</text>
</comment>
<feature type="compositionally biased region" description="Acidic residues" evidence="5">
    <location>
        <begin position="279"/>
        <end position="299"/>
    </location>
</feature>
<dbReference type="SMART" id="SM00062">
    <property type="entry name" value="PBPb"/>
    <property type="match status" value="1"/>
</dbReference>
<evidence type="ECO:0000259" key="6">
    <source>
        <dbReference type="SMART" id="SM00062"/>
    </source>
</evidence>
<comment type="similarity">
    <text evidence="2 4">Belongs to the bacterial solute-binding protein 3 family.</text>
</comment>
<dbReference type="SUPFAM" id="SSF53850">
    <property type="entry name" value="Periplasmic binding protein-like II"/>
    <property type="match status" value="1"/>
</dbReference>
<dbReference type="PANTHER" id="PTHR35936:SF17">
    <property type="entry name" value="ARGININE-BINDING EXTRACELLULAR PROTEIN ARTP"/>
    <property type="match status" value="1"/>
</dbReference>
<dbReference type="Gene3D" id="3.40.190.10">
    <property type="entry name" value="Periplasmic binding protein-like II"/>
    <property type="match status" value="2"/>
</dbReference>